<reference evidence="1" key="1">
    <citation type="submission" date="2022-11" db="EMBL/GenBank/DDBJ databases">
        <title>Genome Resource of Sclerotinia nivalis Strain SnTB1, a Plant Pathogen Isolated from American Ginseng.</title>
        <authorList>
            <person name="Fan S."/>
        </authorList>
    </citation>
    <scope>NUCLEOTIDE SEQUENCE</scope>
    <source>
        <strain evidence="1">SnTB1</strain>
    </source>
</reference>
<proteinExistence type="predicted"/>
<organism evidence="1 2">
    <name type="scientific">Sclerotinia nivalis</name>
    <dbReference type="NCBI Taxonomy" id="352851"/>
    <lineage>
        <taxon>Eukaryota</taxon>
        <taxon>Fungi</taxon>
        <taxon>Dikarya</taxon>
        <taxon>Ascomycota</taxon>
        <taxon>Pezizomycotina</taxon>
        <taxon>Leotiomycetes</taxon>
        <taxon>Helotiales</taxon>
        <taxon>Sclerotiniaceae</taxon>
        <taxon>Sclerotinia</taxon>
    </lineage>
</organism>
<evidence type="ECO:0000313" key="2">
    <source>
        <dbReference type="Proteomes" id="UP001152300"/>
    </source>
</evidence>
<accession>A0A9X0AYI8</accession>
<dbReference type="Proteomes" id="UP001152300">
    <property type="component" value="Unassembled WGS sequence"/>
</dbReference>
<sequence>MDNMEFTYYFNLTIQWQNIQATCCEQLPSNTINTGNISHTIISSPTQTQAISTSINSSKRSNSVLSRRRISLVNKIKMSSSDSDSDSDTKGPCNWQEIPGLTTQSEVFGPCCWKSAPTDPSQMPHSLIEYELKYYYEPSPLPKDVCYDLDCPETDPHLDRYNSLEYAFNHLCWDLRNKLNNEIYLLKAKHDALNRDYAALLGQVIGSSAVKISSEPWERLHCDADRSFENWEECVCCNCFRKLEHSFWEKIWETRSLMVDLDFLRIEHLELIEKYAWLKYNVALSYNIPESEGWSPHGNLEFPSSVFTDSYE</sequence>
<evidence type="ECO:0000313" key="1">
    <source>
        <dbReference type="EMBL" id="KAJ8071294.1"/>
    </source>
</evidence>
<dbReference type="OrthoDB" id="3545306at2759"/>
<protein>
    <submittedName>
        <fullName evidence="1">Uncharacterized protein</fullName>
    </submittedName>
</protein>
<keyword evidence="2" id="KW-1185">Reference proteome</keyword>
<dbReference type="EMBL" id="JAPEIS010000001">
    <property type="protein sequence ID" value="KAJ8071294.1"/>
    <property type="molecule type" value="Genomic_DNA"/>
</dbReference>
<name>A0A9X0AYI8_9HELO</name>
<comment type="caution">
    <text evidence="1">The sequence shown here is derived from an EMBL/GenBank/DDBJ whole genome shotgun (WGS) entry which is preliminary data.</text>
</comment>
<dbReference type="AlphaFoldDB" id="A0A9X0AYI8"/>
<gene>
    <name evidence="1" type="ORF">OCU04_001630</name>
</gene>